<dbReference type="InterPro" id="IPR011014">
    <property type="entry name" value="MscS_channel_TM-2"/>
</dbReference>
<evidence type="ECO:0000256" key="6">
    <source>
        <dbReference type="ARBA" id="ARBA00023136"/>
    </source>
</evidence>
<dbReference type="Pfam" id="PF21082">
    <property type="entry name" value="MS_channel_3rd"/>
    <property type="match status" value="1"/>
</dbReference>
<evidence type="ECO:0000259" key="8">
    <source>
        <dbReference type="Pfam" id="PF00924"/>
    </source>
</evidence>
<proteinExistence type="inferred from homology"/>
<feature type="transmembrane region" description="Helical" evidence="7">
    <location>
        <begin position="507"/>
        <end position="527"/>
    </location>
</feature>
<evidence type="ECO:0000256" key="3">
    <source>
        <dbReference type="ARBA" id="ARBA00022475"/>
    </source>
</evidence>
<feature type="transmembrane region" description="Helical" evidence="7">
    <location>
        <begin position="638"/>
        <end position="660"/>
    </location>
</feature>
<feature type="domain" description="Mechanosensitive ion channel MscS" evidence="8">
    <location>
        <begin position="683"/>
        <end position="749"/>
    </location>
</feature>
<protein>
    <submittedName>
        <fullName evidence="11">Small-conductance mechanosensitive channel</fullName>
    </submittedName>
</protein>
<dbReference type="SUPFAM" id="SSF82689">
    <property type="entry name" value="Mechanosensitive channel protein MscS (YggB), C-terminal domain"/>
    <property type="match status" value="1"/>
</dbReference>
<dbReference type="RefSeq" id="WP_004071394.1">
    <property type="nucleotide sequence ID" value="NZ_CM001488.1"/>
</dbReference>
<feature type="transmembrane region" description="Helical" evidence="7">
    <location>
        <begin position="548"/>
        <end position="570"/>
    </location>
</feature>
<reference evidence="11 12" key="2">
    <citation type="submission" date="2012-02" db="EMBL/GenBank/DDBJ databases">
        <title>Improved High-Quality Draft sequence of Desulfobacter postgatei 2ac9.</title>
        <authorList>
            <consortium name="US DOE Joint Genome Institute"/>
            <person name="Lucas S."/>
            <person name="Han J."/>
            <person name="Lapidus A."/>
            <person name="Cheng J.-F."/>
            <person name="Goodwin L."/>
            <person name="Pitluck S."/>
            <person name="Peters L."/>
            <person name="Ovchinnikova G."/>
            <person name="Held B."/>
            <person name="Detter J.C."/>
            <person name="Han C."/>
            <person name="Tapia R."/>
            <person name="Land M."/>
            <person name="Hauser L."/>
            <person name="Kyrpides N."/>
            <person name="Ivanova N."/>
            <person name="Pagani I."/>
            <person name="Orellana R."/>
            <person name="Lovley D."/>
            <person name="Woyke T."/>
        </authorList>
    </citation>
    <scope>NUCLEOTIDE SEQUENCE [LARGE SCALE GENOMIC DNA]</scope>
    <source>
        <strain evidence="11 12">2ac9</strain>
    </source>
</reference>
<dbReference type="AlphaFoldDB" id="I5AZN5"/>
<keyword evidence="12" id="KW-1185">Reference proteome</keyword>
<keyword evidence="6 7" id="KW-0472">Membrane</keyword>
<feature type="transmembrane region" description="Helical" evidence="7">
    <location>
        <begin position="467"/>
        <end position="487"/>
    </location>
</feature>
<dbReference type="SUPFAM" id="SSF82861">
    <property type="entry name" value="Mechanosensitive channel protein MscS (YggB), transmembrane region"/>
    <property type="match status" value="1"/>
</dbReference>
<evidence type="ECO:0000256" key="2">
    <source>
        <dbReference type="ARBA" id="ARBA00008017"/>
    </source>
</evidence>
<dbReference type="InterPro" id="IPR049142">
    <property type="entry name" value="MS_channel_1st"/>
</dbReference>
<dbReference type="Pfam" id="PF21088">
    <property type="entry name" value="MS_channel_1st"/>
    <property type="match status" value="1"/>
</dbReference>
<evidence type="ECO:0000256" key="4">
    <source>
        <dbReference type="ARBA" id="ARBA00022692"/>
    </source>
</evidence>
<evidence type="ECO:0000256" key="5">
    <source>
        <dbReference type="ARBA" id="ARBA00022989"/>
    </source>
</evidence>
<dbReference type="Gene3D" id="2.30.30.60">
    <property type="match status" value="1"/>
</dbReference>
<dbReference type="HOGENOM" id="CLU_016484_0_0_7"/>
<evidence type="ECO:0000313" key="11">
    <source>
        <dbReference type="EMBL" id="EIM62698.1"/>
    </source>
</evidence>
<sequence length="876" mass="99914">MAEKNFVHMKKLHVQFIFKFFVILFAGFTVFSGLPSAFAESEQPQTSQVVDELGTILEKSLKAELSDLEKYKTRMAAEEKDQMYLTAAYNGYRVQLSAFRNLLLSDDVDISQLETSRGELKTVMTDVQKLFQGLMPGEKSLKEELEHLENQKLLVGKQLTELAGVKENTASGDKKKNRNIEKIATRLSKVLKEKEALVSRLDQVYKGRLEKLTEINETYTSLDAEFEKKIEEKKAKGLFERTKKDERVGALNALHQEIKTLIEHIVIVSAPKFWISEIEKLWQEAQLLAVSFFFVLAAVLAILRRLRKEALGLKNLPVVQKLGAWHQMASDLLIISIIPAGTALTIFLYSRLERMVLVSKVFWAAAMVIMILLACRWICRALKTVFVDAVGGKSNARHLIRFTRTVAVFVLAYGVLYDVLGQSSGLLILLRVTGALIMVVWTLRTWRDVNFNTLQSSGGNHQDKNQLIRLLTTKYVMLLISGLSLMLDMTGYELLASHWVLSWVQSLVVVFWWGIFYHLLLEWDLYYREQSHSRTEEFVYDDYPVQWLIIRAGQFCWMVTLSILLLLIWWGDPQTVLGHLYQVLAVPLSIGSMRFSFLGAISAGLILIFTYALVRIWKWLFQKKFLSRSGMAQGMQESITTISSYMIWAIGLLMALHAFGLNTASLAVAFGALGIGIGFGLQNIFNNFISGIILLFERPIQVGDDVEINGIWARVRKINVRSTIVQTYDNASLIIPNADLISNQLTNWSFKDKRIRRKISVGVAYGSDIELVRTILLQIAVDAPNVLRYPRADVIFTDFGDSALIFVLRLWTDVDHMLEVDTDVRFRIDKKFRENNIEISFPQRDIHIRSIKGADRFFSAKTPESQQPEQEKETDD</sequence>
<evidence type="ECO:0000256" key="1">
    <source>
        <dbReference type="ARBA" id="ARBA00004651"/>
    </source>
</evidence>
<dbReference type="InterPro" id="IPR052702">
    <property type="entry name" value="MscS-like_channel"/>
</dbReference>
<evidence type="ECO:0000313" key="12">
    <source>
        <dbReference type="Proteomes" id="UP000005778"/>
    </source>
</evidence>
<feature type="transmembrane region" description="Helical" evidence="7">
    <location>
        <begin position="595"/>
        <end position="617"/>
    </location>
</feature>
<feature type="domain" description="Mechanosensitive ion channel transmembrane helices 2/3" evidence="10">
    <location>
        <begin position="641"/>
        <end position="682"/>
    </location>
</feature>
<feature type="transmembrane region" description="Helical" evidence="7">
    <location>
        <begin position="399"/>
        <end position="420"/>
    </location>
</feature>
<dbReference type="EMBL" id="CM001488">
    <property type="protein sequence ID" value="EIM62698.1"/>
    <property type="molecule type" value="Genomic_DNA"/>
</dbReference>
<feature type="transmembrane region" description="Helical" evidence="7">
    <location>
        <begin position="285"/>
        <end position="303"/>
    </location>
</feature>
<keyword evidence="5 7" id="KW-1133">Transmembrane helix</keyword>
<name>I5AZN5_9BACT</name>
<feature type="transmembrane region" description="Helical" evidence="7">
    <location>
        <begin position="426"/>
        <end position="446"/>
    </location>
</feature>
<dbReference type="GO" id="GO:0005886">
    <property type="term" value="C:plasma membrane"/>
    <property type="evidence" value="ECO:0007669"/>
    <property type="project" value="UniProtKB-SubCell"/>
</dbReference>
<keyword evidence="3" id="KW-1003">Cell membrane</keyword>
<dbReference type="OrthoDB" id="9799209at2"/>
<dbReference type="InterPro" id="IPR023408">
    <property type="entry name" value="MscS_beta-dom_sf"/>
</dbReference>
<dbReference type="Gene3D" id="1.10.287.1260">
    <property type="match status" value="1"/>
</dbReference>
<feature type="transmembrane region" description="Helical" evidence="7">
    <location>
        <begin position="666"/>
        <end position="685"/>
    </location>
</feature>
<dbReference type="InterPro" id="IPR010920">
    <property type="entry name" value="LSM_dom_sf"/>
</dbReference>
<organism evidence="11 12">
    <name type="scientific">Desulfobacter postgatei 2ac9</name>
    <dbReference type="NCBI Taxonomy" id="879212"/>
    <lineage>
        <taxon>Bacteria</taxon>
        <taxon>Pseudomonadati</taxon>
        <taxon>Thermodesulfobacteriota</taxon>
        <taxon>Desulfobacteria</taxon>
        <taxon>Desulfobacterales</taxon>
        <taxon>Desulfobacteraceae</taxon>
        <taxon>Desulfobacter</taxon>
    </lineage>
</organism>
<evidence type="ECO:0000256" key="7">
    <source>
        <dbReference type="SAM" id="Phobius"/>
    </source>
</evidence>
<feature type="transmembrane region" description="Helical" evidence="7">
    <location>
        <begin position="361"/>
        <end position="379"/>
    </location>
</feature>
<dbReference type="SUPFAM" id="SSF50182">
    <property type="entry name" value="Sm-like ribonucleoproteins"/>
    <property type="match status" value="1"/>
</dbReference>
<dbReference type="STRING" id="879212.DespoDRAFT_00704"/>
<dbReference type="Pfam" id="PF00924">
    <property type="entry name" value="MS_channel_2nd"/>
    <property type="match status" value="1"/>
</dbReference>
<dbReference type="Gene3D" id="3.30.70.100">
    <property type="match status" value="1"/>
</dbReference>
<dbReference type="InterPro" id="IPR049278">
    <property type="entry name" value="MS_channel_C"/>
</dbReference>
<comment type="subcellular location">
    <subcellularLocation>
        <location evidence="1">Cell membrane</location>
        <topology evidence="1">Multi-pass membrane protein</topology>
    </subcellularLocation>
</comment>
<accession>I5AZN5</accession>
<gene>
    <name evidence="11" type="ORF">DespoDRAFT_00704</name>
</gene>
<dbReference type="Proteomes" id="UP000005778">
    <property type="component" value="Chromosome"/>
</dbReference>
<dbReference type="PANTHER" id="PTHR30347">
    <property type="entry name" value="POTASSIUM CHANNEL RELATED"/>
    <property type="match status" value="1"/>
</dbReference>
<dbReference type="eggNOG" id="COG3264">
    <property type="taxonomic scope" value="Bacteria"/>
</dbReference>
<dbReference type="PANTHER" id="PTHR30347:SF1">
    <property type="entry name" value="MECHANOSENSITIVE CHANNEL MSCK"/>
    <property type="match status" value="1"/>
</dbReference>
<evidence type="ECO:0000259" key="9">
    <source>
        <dbReference type="Pfam" id="PF21082"/>
    </source>
</evidence>
<dbReference type="InterPro" id="IPR011066">
    <property type="entry name" value="MscS_channel_C_sf"/>
</dbReference>
<evidence type="ECO:0000259" key="10">
    <source>
        <dbReference type="Pfam" id="PF21088"/>
    </source>
</evidence>
<reference evidence="11 12" key="1">
    <citation type="submission" date="2011-09" db="EMBL/GenBank/DDBJ databases">
        <authorList>
            <consortium name="US DOE Joint Genome Institute (JGI-PGF)"/>
            <person name="Lucas S."/>
            <person name="Han J."/>
            <person name="Lapidus A."/>
            <person name="Cheng J.-F."/>
            <person name="Goodwin L."/>
            <person name="Pitluck S."/>
            <person name="Peters L."/>
            <person name="Land M.L."/>
            <person name="Hauser L."/>
            <person name="Orellana R."/>
            <person name="Lovley D."/>
            <person name="Woyke T.J."/>
        </authorList>
    </citation>
    <scope>NUCLEOTIDE SEQUENCE [LARGE SCALE GENOMIC DNA]</scope>
    <source>
        <strain evidence="11 12">2ac9</strain>
    </source>
</reference>
<feature type="domain" description="Mechanosensitive ion channel MscS C-terminal" evidence="9">
    <location>
        <begin position="758"/>
        <end position="839"/>
    </location>
</feature>
<dbReference type="GO" id="GO:0008381">
    <property type="term" value="F:mechanosensitive monoatomic ion channel activity"/>
    <property type="evidence" value="ECO:0007669"/>
    <property type="project" value="UniProtKB-ARBA"/>
</dbReference>
<comment type="similarity">
    <text evidence="2">Belongs to the MscS (TC 1.A.23) family.</text>
</comment>
<feature type="transmembrane region" description="Helical" evidence="7">
    <location>
        <begin position="324"/>
        <end position="349"/>
    </location>
</feature>
<dbReference type="InterPro" id="IPR006685">
    <property type="entry name" value="MscS_channel_2nd"/>
</dbReference>
<keyword evidence="4 7" id="KW-0812">Transmembrane</keyword>